<gene>
    <name evidence="1" type="ORF">ACFP3V_01395</name>
</gene>
<dbReference type="InterPro" id="IPR012349">
    <property type="entry name" value="Split_barrel_FMN-bd"/>
</dbReference>
<keyword evidence="2" id="KW-1185">Reference proteome</keyword>
<protein>
    <submittedName>
        <fullName evidence="1">Pyridoxamine 5'-phosphate oxidase family protein</fullName>
    </submittedName>
</protein>
<dbReference type="Gene3D" id="2.30.110.10">
    <property type="entry name" value="Electron Transport, Fmn-binding Protein, Chain A"/>
    <property type="match status" value="1"/>
</dbReference>
<dbReference type="InterPro" id="IPR024747">
    <property type="entry name" value="Pyridox_Oxase-rel"/>
</dbReference>
<dbReference type="Pfam" id="PF12900">
    <property type="entry name" value="Pyridox_ox_2"/>
    <property type="match status" value="1"/>
</dbReference>
<organism evidence="1 2">
    <name type="scientific">Streptacidiphilus monticola</name>
    <dbReference type="NCBI Taxonomy" id="2161674"/>
    <lineage>
        <taxon>Bacteria</taxon>
        <taxon>Bacillati</taxon>
        <taxon>Actinomycetota</taxon>
        <taxon>Actinomycetes</taxon>
        <taxon>Kitasatosporales</taxon>
        <taxon>Streptomycetaceae</taxon>
        <taxon>Streptacidiphilus</taxon>
    </lineage>
</organism>
<evidence type="ECO:0000313" key="2">
    <source>
        <dbReference type="Proteomes" id="UP001596174"/>
    </source>
</evidence>
<dbReference type="Proteomes" id="UP001596174">
    <property type="component" value="Unassembled WGS sequence"/>
</dbReference>
<proteinExistence type="predicted"/>
<name>A0ABW1FUN6_9ACTN</name>
<evidence type="ECO:0000313" key="1">
    <source>
        <dbReference type="EMBL" id="MFC5905874.1"/>
    </source>
</evidence>
<dbReference type="SUPFAM" id="SSF50475">
    <property type="entry name" value="FMN-binding split barrel"/>
    <property type="match status" value="1"/>
</dbReference>
<accession>A0ABW1FUN6</accession>
<reference evidence="2" key="1">
    <citation type="journal article" date="2019" name="Int. J. Syst. Evol. Microbiol.">
        <title>The Global Catalogue of Microorganisms (GCM) 10K type strain sequencing project: providing services to taxonomists for standard genome sequencing and annotation.</title>
        <authorList>
            <consortium name="The Broad Institute Genomics Platform"/>
            <consortium name="The Broad Institute Genome Sequencing Center for Infectious Disease"/>
            <person name="Wu L."/>
            <person name="Ma J."/>
        </authorList>
    </citation>
    <scope>NUCLEOTIDE SEQUENCE [LARGE SCALE GENOMIC DNA]</scope>
    <source>
        <strain evidence="2">JCM 4816</strain>
    </source>
</reference>
<dbReference type="RefSeq" id="WP_380578731.1">
    <property type="nucleotide sequence ID" value="NZ_JBHSQJ010000005.1"/>
</dbReference>
<dbReference type="EMBL" id="JBHSQJ010000005">
    <property type="protein sequence ID" value="MFC5905874.1"/>
    <property type="molecule type" value="Genomic_DNA"/>
</dbReference>
<comment type="caution">
    <text evidence="1">The sequence shown here is derived from an EMBL/GenBank/DDBJ whole genome shotgun (WGS) entry which is preliminary data.</text>
</comment>
<sequence length="129" mass="13547">MTSTREPLTERECLQLLAGARVGRLVYTAAALPAVLPMRFSFDRPGGFLLLLPGPEDVAHAVDGTIVAFEAGEIDASDGSGWTVTVLGQAVVEPMSPSAREPAQPGADLRLRAECVTGHRILPSLLASP</sequence>